<evidence type="ECO:0000256" key="1">
    <source>
        <dbReference type="SAM" id="MobiDB-lite"/>
    </source>
</evidence>
<reference evidence="2" key="1">
    <citation type="submission" date="2021-06" db="EMBL/GenBank/DDBJ databases">
        <authorList>
            <person name="Hodson N. C."/>
            <person name="Mongue J. A."/>
            <person name="Jaron S. K."/>
        </authorList>
    </citation>
    <scope>NUCLEOTIDE SEQUENCE</scope>
</reference>
<protein>
    <submittedName>
        <fullName evidence="2">Uncharacterized protein</fullName>
    </submittedName>
</protein>
<name>A0A8J2P720_9HEXA</name>
<proteinExistence type="predicted"/>
<gene>
    <name evidence="2" type="ORF">AFUS01_LOCUS22041</name>
</gene>
<accession>A0A8J2P720</accession>
<feature type="region of interest" description="Disordered" evidence="1">
    <location>
        <begin position="246"/>
        <end position="296"/>
    </location>
</feature>
<sequence length="296" mass="33448">MSETDNYPIIQSNVKHHHLREFSKESFLLKSGRLPFLGNYSEKIILFTFFMHSYLPQPEALAQMNSQSEKSTHYTVCACNIAQQNWEHQTFNVFNSTPVVLPCTFRDRAGHKLSSSPHRPAKCKRWRMNEYVNASRSIAPIGKLCGLVASALDERERGAQFLSLEGNNTYIHNAIRYTISTGKAALYKQLGAPAASKRVVEGTSQWTPLFMHSTQSLNQLRSALRHLICDGLKAYIMMDMASASNSAVNTPLEGDSSALVEKIPKTEEKSKRDPEEKQDDRRLWLGNLDPKLTEIT</sequence>
<comment type="caution">
    <text evidence="2">The sequence shown here is derived from an EMBL/GenBank/DDBJ whole genome shotgun (WGS) entry which is preliminary data.</text>
</comment>
<feature type="compositionally biased region" description="Basic and acidic residues" evidence="1">
    <location>
        <begin position="262"/>
        <end position="283"/>
    </location>
</feature>
<organism evidence="2 3">
    <name type="scientific">Allacma fusca</name>
    <dbReference type="NCBI Taxonomy" id="39272"/>
    <lineage>
        <taxon>Eukaryota</taxon>
        <taxon>Metazoa</taxon>
        <taxon>Ecdysozoa</taxon>
        <taxon>Arthropoda</taxon>
        <taxon>Hexapoda</taxon>
        <taxon>Collembola</taxon>
        <taxon>Symphypleona</taxon>
        <taxon>Sminthuridae</taxon>
        <taxon>Allacma</taxon>
    </lineage>
</organism>
<keyword evidence="3" id="KW-1185">Reference proteome</keyword>
<dbReference type="AlphaFoldDB" id="A0A8J2P720"/>
<dbReference type="EMBL" id="CAJVCH010252155">
    <property type="protein sequence ID" value="CAG7733609.1"/>
    <property type="molecule type" value="Genomic_DNA"/>
</dbReference>
<dbReference type="Proteomes" id="UP000708208">
    <property type="component" value="Unassembled WGS sequence"/>
</dbReference>
<evidence type="ECO:0000313" key="3">
    <source>
        <dbReference type="Proteomes" id="UP000708208"/>
    </source>
</evidence>
<evidence type="ECO:0000313" key="2">
    <source>
        <dbReference type="EMBL" id="CAG7733609.1"/>
    </source>
</evidence>